<dbReference type="SUPFAM" id="SSF52518">
    <property type="entry name" value="Thiamin diphosphate-binding fold (THDP-binding)"/>
    <property type="match status" value="2"/>
</dbReference>
<protein>
    <submittedName>
        <fullName evidence="7">Uncharacterized protein</fullName>
    </submittedName>
</protein>
<evidence type="ECO:0000256" key="3">
    <source>
        <dbReference type="ARBA" id="ARBA00023052"/>
    </source>
</evidence>
<dbReference type="InterPro" id="IPR050740">
    <property type="entry name" value="Aldehyde_DH_Superfamily"/>
</dbReference>
<dbReference type="InterPro" id="IPR012000">
    <property type="entry name" value="Thiamin_PyroP_enz_cen_dom"/>
</dbReference>
<evidence type="ECO:0000259" key="6">
    <source>
        <dbReference type="Pfam" id="PF02775"/>
    </source>
</evidence>
<dbReference type="NCBIfam" id="NF006203">
    <property type="entry name" value="PRK08327.1"/>
    <property type="match status" value="1"/>
</dbReference>
<keyword evidence="3" id="KW-0786">Thiamine pyrophosphate</keyword>
<feature type="domain" description="Thiamine pyrophosphate enzyme TPP-binding" evidence="6">
    <location>
        <begin position="894"/>
        <end position="1048"/>
    </location>
</feature>
<dbReference type="GO" id="GO:0004777">
    <property type="term" value="F:succinate-semialdehyde dehydrogenase (NAD+) activity"/>
    <property type="evidence" value="ECO:0007669"/>
    <property type="project" value="TreeGrafter"/>
</dbReference>
<feature type="domain" description="Aldehyde dehydrogenase" evidence="4">
    <location>
        <begin position="28"/>
        <end position="487"/>
    </location>
</feature>
<dbReference type="InterPro" id="IPR016163">
    <property type="entry name" value="Ald_DH_C"/>
</dbReference>
<organism evidence="7 8">
    <name type="scientific">Penicillium brasilianum</name>
    <dbReference type="NCBI Taxonomy" id="104259"/>
    <lineage>
        <taxon>Eukaryota</taxon>
        <taxon>Fungi</taxon>
        <taxon>Dikarya</taxon>
        <taxon>Ascomycota</taxon>
        <taxon>Pezizomycotina</taxon>
        <taxon>Eurotiomycetes</taxon>
        <taxon>Eurotiomycetidae</taxon>
        <taxon>Eurotiales</taxon>
        <taxon>Aspergillaceae</taxon>
        <taxon>Penicillium</taxon>
    </lineage>
</organism>
<dbReference type="Gene3D" id="3.40.309.10">
    <property type="entry name" value="Aldehyde Dehydrogenase, Chain A, domain 2"/>
    <property type="match status" value="1"/>
</dbReference>
<evidence type="ECO:0000259" key="4">
    <source>
        <dbReference type="Pfam" id="PF00171"/>
    </source>
</evidence>
<evidence type="ECO:0000256" key="2">
    <source>
        <dbReference type="ARBA" id="ARBA00023002"/>
    </source>
</evidence>
<evidence type="ECO:0000313" key="7">
    <source>
        <dbReference type="EMBL" id="OOQ83673.1"/>
    </source>
</evidence>
<dbReference type="InterPro" id="IPR029061">
    <property type="entry name" value="THDP-binding"/>
</dbReference>
<dbReference type="PANTHER" id="PTHR43353">
    <property type="entry name" value="SUCCINATE-SEMIALDEHYDE DEHYDROGENASE, MITOCHONDRIAL"/>
    <property type="match status" value="1"/>
</dbReference>
<dbReference type="EMBL" id="LJBN01000194">
    <property type="protein sequence ID" value="OOQ83673.1"/>
    <property type="molecule type" value="Genomic_DNA"/>
</dbReference>
<dbReference type="InterPro" id="IPR011766">
    <property type="entry name" value="TPP_enzyme_TPP-bd"/>
</dbReference>
<dbReference type="Gene3D" id="3.40.605.10">
    <property type="entry name" value="Aldehyde Dehydrogenase, Chain A, domain 1"/>
    <property type="match status" value="1"/>
</dbReference>
<reference evidence="8" key="1">
    <citation type="submission" date="2015-09" db="EMBL/GenBank/DDBJ databases">
        <authorList>
            <person name="Fill T.P."/>
            <person name="Baretta J.F."/>
            <person name="de Almeida L.G."/>
            <person name="Rocha M."/>
            <person name="de Souza D.H."/>
            <person name="Malavazi I."/>
            <person name="Cerdeira L.T."/>
            <person name="Hong H."/>
            <person name="Samborskyy M."/>
            <person name="de Vasconcelos A.T."/>
            <person name="Leadlay P."/>
            <person name="Rodrigues-Filho E."/>
        </authorList>
    </citation>
    <scope>NUCLEOTIDE SEQUENCE [LARGE SCALE GENOMIC DNA]</scope>
    <source>
        <strain evidence="8">LaBioMMi 136</strain>
    </source>
</reference>
<evidence type="ECO:0000256" key="1">
    <source>
        <dbReference type="ARBA" id="ARBA00007812"/>
    </source>
</evidence>
<gene>
    <name evidence="7" type="ORF">PEBR_35983</name>
</gene>
<dbReference type="GO" id="GO:0009450">
    <property type="term" value="P:gamma-aminobutyric acid catabolic process"/>
    <property type="evidence" value="ECO:0007669"/>
    <property type="project" value="TreeGrafter"/>
</dbReference>
<dbReference type="InterPro" id="IPR016162">
    <property type="entry name" value="Ald_DH_N"/>
</dbReference>
<dbReference type="SUPFAM" id="SSF52467">
    <property type="entry name" value="DHS-like NAD/FAD-binding domain"/>
    <property type="match status" value="1"/>
</dbReference>
<dbReference type="InterPro" id="IPR016161">
    <property type="entry name" value="Ald_DH/histidinol_DH"/>
</dbReference>
<dbReference type="Pfam" id="PF00171">
    <property type="entry name" value="Aldedh"/>
    <property type="match status" value="1"/>
</dbReference>
<name>A0A1S9RDR8_PENBI</name>
<dbReference type="Pfam" id="PF00205">
    <property type="entry name" value="TPP_enzyme_M"/>
    <property type="match status" value="1"/>
</dbReference>
<keyword evidence="2" id="KW-0560">Oxidoreductase</keyword>
<evidence type="ECO:0000259" key="5">
    <source>
        <dbReference type="Pfam" id="PF00205"/>
    </source>
</evidence>
<comment type="similarity">
    <text evidence="1">Belongs to the TPP enzyme family.</text>
</comment>
<dbReference type="PANTHER" id="PTHR43353:SF6">
    <property type="entry name" value="CYTOPLASMIC ALDEHYDE DEHYDROGENASE (EUROFUNG)"/>
    <property type="match status" value="1"/>
</dbReference>
<dbReference type="CDD" id="cd07035">
    <property type="entry name" value="TPP_PYR_POX_like"/>
    <property type="match status" value="1"/>
</dbReference>
<evidence type="ECO:0000313" key="8">
    <source>
        <dbReference type="Proteomes" id="UP000190744"/>
    </source>
</evidence>
<dbReference type="Gene3D" id="3.40.50.1220">
    <property type="entry name" value="TPP-binding domain"/>
    <property type="match status" value="1"/>
</dbReference>
<dbReference type="Pfam" id="PF02775">
    <property type="entry name" value="TPP_enzyme_C"/>
    <property type="match status" value="1"/>
</dbReference>
<feature type="domain" description="Thiamine pyrophosphate enzyme central" evidence="5">
    <location>
        <begin position="681"/>
        <end position="787"/>
    </location>
</feature>
<dbReference type="GO" id="GO:0000287">
    <property type="term" value="F:magnesium ion binding"/>
    <property type="evidence" value="ECO:0007669"/>
    <property type="project" value="InterPro"/>
</dbReference>
<proteinExistence type="inferred from homology"/>
<dbReference type="AlphaFoldDB" id="A0A1S9RDR8"/>
<dbReference type="SUPFAM" id="SSF53720">
    <property type="entry name" value="ALDH-like"/>
    <property type="match status" value="1"/>
</dbReference>
<dbReference type="GO" id="GO:0030976">
    <property type="term" value="F:thiamine pyrophosphate binding"/>
    <property type="evidence" value="ECO:0007669"/>
    <property type="project" value="InterPro"/>
</dbReference>
<dbReference type="Proteomes" id="UP000190744">
    <property type="component" value="Unassembled WGS sequence"/>
</dbReference>
<dbReference type="InterPro" id="IPR015590">
    <property type="entry name" value="Aldehyde_DH_dom"/>
</dbReference>
<dbReference type="CDD" id="cd07105">
    <property type="entry name" value="ALDH_SaliADH"/>
    <property type="match status" value="1"/>
</dbReference>
<sequence length="1071" mass="115337">MTLSKLGGSTALRQTIPLWINGKQRVTSNTFPVKSAITEKTIYHCSNTSEGDADEALAAAVSAYPAWSKTKPNVRRDILLRSADIVDKRRNELEDTICEELGTDKGFARFNTATTAEMLRDAAGRIQQCVTGQIPHPQENGQSALLYKVPYGVVLGIAPWNAPYLLGLRAALYPIAAGNSCILKGSELSPRCFHHIGEIFHDAGLPAGVLNVIYTERKHSAAITNRLIRSFPVRKVNFTGSSAVGALVAAEAAKSLKPALMELGGKASVIVLEDADIELAARESARGAFANSGQACMSTERILVSNKIIEPFRQAFLKEVNAWDSGHGESCILIQHAAVERNRRLASNAEELGAILLAGNPHAPEALPGLGQESKLRLMPAVIDGVDKRMDVYYEESFGPTVSLYQIESDDEAIRLANDTEYGLSSAIFTTNLSRGLDLASQIDTGAVHINSMTVHDEASLAHGGQKNSGWGRFNAEWGINEFLQPKAGISHVFVNLGSDHPAIMEAIVHGKKYKKGQTPEVITCPHEMVALSMADGFARLTGKPQAVIVHVDVGTQALGCAVHNASAAYCPVLIFAGLSPFTIDGELKGSRTEYVHWLQDATDQRQIVSQYCRYTGEIRTGRNIKQMVNRALQFAKSDPPGPVYLTAGREVLEEEMEPYEIDQSQWGAVEPASLPEAGVKSIAELLAFAKSPLVIVGHTGRKHTALPELVKLADAVPGLQVLDCLGSDVSFPFSHRASLGLGIGTHEAIPKADVILVVHAAVPWIPVLCRPSPSAQIIHVDIDPLKENLSLFYILAKQTFRGDATTTFRQLHQYITSNETLRRIVSSGEYSKRADILEQRHAERLASLAAVAAKPSDMKSPVNSHYLGRILRESLPKNTIWCLETVTNAMPITNQLQVDTPGHLVNCGAGGLGWSGGATLGVKMATDHLAGGKGKGNFVCEIVGDGTYMFGSPGTVYWIARRYELATLTIVLSNKGWNAPRNSLELIHPTGLGSQVNNIDLGISFSPTPDFPGIAKAAAGNHAWTGIAATSEQLGELLPQAVESVKNGILTVLEVRLGTSWQAGETVSRL</sequence>
<accession>A0A1S9RDR8</accession>
<comment type="caution">
    <text evidence="7">The sequence shown here is derived from an EMBL/GenBank/DDBJ whole genome shotgun (WGS) entry which is preliminary data.</text>
</comment>
<dbReference type="InterPro" id="IPR029035">
    <property type="entry name" value="DHS-like_NAD/FAD-binding_dom"/>
</dbReference>
<dbReference type="Gene3D" id="3.40.50.970">
    <property type="match status" value="2"/>
</dbReference>